<name>A0ABN4CL56_9GAMM</name>
<reference evidence="1 2" key="1">
    <citation type="journal article" date="2014" name="Genome Announc.">
        <title>Genome Sequence of Yersinia similis Y228T, a Member of the Yersinia pseudotuberculosis Complex.</title>
        <authorList>
            <person name="Sprague L.D."/>
            <person name="Neubauer H."/>
        </authorList>
    </citation>
    <scope>NUCLEOTIDE SEQUENCE [LARGE SCALE GENOMIC DNA]</scope>
    <source>
        <strain evidence="1 2">228</strain>
    </source>
</reference>
<proteinExistence type="predicted"/>
<evidence type="ECO:0000313" key="1">
    <source>
        <dbReference type="EMBL" id="AHK19556.1"/>
    </source>
</evidence>
<gene>
    <name evidence="1" type="ORF">BF17_09775</name>
</gene>
<dbReference type="Proteomes" id="UP000019439">
    <property type="component" value="Chromosome"/>
</dbReference>
<organism evidence="1 2">
    <name type="scientific">Yersinia similis</name>
    <dbReference type="NCBI Taxonomy" id="367190"/>
    <lineage>
        <taxon>Bacteria</taxon>
        <taxon>Pseudomonadati</taxon>
        <taxon>Pseudomonadota</taxon>
        <taxon>Gammaproteobacteria</taxon>
        <taxon>Enterobacterales</taxon>
        <taxon>Yersiniaceae</taxon>
        <taxon>Yersinia</taxon>
    </lineage>
</organism>
<sequence>MAYIISQFRLLTNPDDAILNGEDRQRSKASAPRMARLEPTWMYLRRLYDLPVLSVAGTLSITSEKIGLYNKPIIHIIKIDIA</sequence>
<accession>A0ABN4CL56</accession>
<protein>
    <submittedName>
        <fullName evidence="1">Uncharacterized protein</fullName>
    </submittedName>
</protein>
<evidence type="ECO:0000313" key="2">
    <source>
        <dbReference type="Proteomes" id="UP000019439"/>
    </source>
</evidence>
<keyword evidence="2" id="KW-1185">Reference proteome</keyword>
<dbReference type="EMBL" id="CP007230">
    <property type="protein sequence ID" value="AHK19556.1"/>
    <property type="molecule type" value="Genomic_DNA"/>
</dbReference>